<dbReference type="EMBL" id="JARKIE010001040">
    <property type="protein sequence ID" value="KAJ7608543.1"/>
    <property type="molecule type" value="Genomic_DNA"/>
</dbReference>
<dbReference type="InterPro" id="IPR029006">
    <property type="entry name" value="ADF-H/Gelsolin-like_dom_sf"/>
</dbReference>
<dbReference type="InterPro" id="IPR006900">
    <property type="entry name" value="Sec23/24_helical_dom"/>
</dbReference>
<reference evidence="8" key="1">
    <citation type="submission" date="2023-03" db="EMBL/GenBank/DDBJ databases">
        <title>Massive genome expansion in bonnet fungi (Mycena s.s.) driven by repeated elements and novel gene families across ecological guilds.</title>
        <authorList>
            <consortium name="Lawrence Berkeley National Laboratory"/>
            <person name="Harder C.B."/>
            <person name="Miyauchi S."/>
            <person name="Viragh M."/>
            <person name="Kuo A."/>
            <person name="Thoen E."/>
            <person name="Andreopoulos B."/>
            <person name="Lu D."/>
            <person name="Skrede I."/>
            <person name="Drula E."/>
            <person name="Henrissat B."/>
            <person name="Morin E."/>
            <person name="Kohler A."/>
            <person name="Barry K."/>
            <person name="LaButti K."/>
            <person name="Morin E."/>
            <person name="Salamov A."/>
            <person name="Lipzen A."/>
            <person name="Mereny Z."/>
            <person name="Hegedus B."/>
            <person name="Baldrian P."/>
            <person name="Stursova M."/>
            <person name="Weitz H."/>
            <person name="Taylor A."/>
            <person name="Grigoriev I.V."/>
            <person name="Nagy L.G."/>
            <person name="Martin F."/>
            <person name="Kauserud H."/>
        </authorList>
    </citation>
    <scope>NUCLEOTIDE SEQUENCE</scope>
    <source>
        <strain evidence="8">CBHHK067</strain>
    </source>
</reference>
<dbReference type="GO" id="GO:0090110">
    <property type="term" value="P:COPII-coated vesicle cargo loading"/>
    <property type="evidence" value="ECO:0007669"/>
    <property type="project" value="TreeGrafter"/>
</dbReference>
<dbReference type="Pfam" id="PF00626">
    <property type="entry name" value="Gelsolin"/>
    <property type="match status" value="1"/>
</dbReference>
<feature type="non-terminal residue" evidence="8">
    <location>
        <position position="1"/>
    </location>
</feature>
<dbReference type="AlphaFoldDB" id="A0AAD7B286"/>
<comment type="subcellular location">
    <subcellularLocation>
        <location evidence="1">Endoplasmic reticulum membrane</location>
    </subcellularLocation>
</comment>
<dbReference type="GO" id="GO:0006886">
    <property type="term" value="P:intracellular protein transport"/>
    <property type="evidence" value="ECO:0007669"/>
    <property type="project" value="InterPro"/>
</dbReference>
<dbReference type="GO" id="GO:0008270">
    <property type="term" value="F:zinc ion binding"/>
    <property type="evidence" value="ECO:0007669"/>
    <property type="project" value="TreeGrafter"/>
</dbReference>
<feature type="domain" description="Gelsolin-like" evidence="5">
    <location>
        <begin position="240"/>
        <end position="310"/>
    </location>
</feature>
<name>A0AAD7B286_MYCRO</name>
<keyword evidence="2" id="KW-0256">Endoplasmic reticulum</keyword>
<keyword evidence="9" id="KW-1185">Reference proteome</keyword>
<dbReference type="Gene3D" id="3.40.20.10">
    <property type="entry name" value="Severin"/>
    <property type="match status" value="1"/>
</dbReference>
<dbReference type="InterPro" id="IPR007123">
    <property type="entry name" value="Gelsolin-like_dom"/>
</dbReference>
<evidence type="ECO:0000313" key="8">
    <source>
        <dbReference type="EMBL" id="KAJ7608543.1"/>
    </source>
</evidence>
<evidence type="ECO:0000256" key="3">
    <source>
        <dbReference type="ARBA" id="ARBA00022892"/>
    </source>
</evidence>
<dbReference type="InterPro" id="IPR012990">
    <property type="entry name" value="Beta-sandwich_Sec23_24"/>
</dbReference>
<dbReference type="GO" id="GO:0005789">
    <property type="term" value="C:endoplasmic reticulum membrane"/>
    <property type="evidence" value="ECO:0007669"/>
    <property type="project" value="UniProtKB-SubCell"/>
</dbReference>
<protein>
    <recommendedName>
        <fullName evidence="10">Protein transport protein SEC24</fullName>
    </recommendedName>
</protein>
<dbReference type="PANTHER" id="PTHR13803:SF39">
    <property type="entry name" value="SECRETORY 24AB, ISOFORM A"/>
    <property type="match status" value="1"/>
</dbReference>
<gene>
    <name evidence="8" type="ORF">B0H17DRAFT_967395</name>
</gene>
<dbReference type="SUPFAM" id="SSF81995">
    <property type="entry name" value="beta-sandwich domain of Sec23/24"/>
    <property type="match status" value="1"/>
</dbReference>
<dbReference type="GO" id="GO:0070971">
    <property type="term" value="C:endoplasmic reticulum exit site"/>
    <property type="evidence" value="ECO:0007669"/>
    <property type="project" value="TreeGrafter"/>
</dbReference>
<dbReference type="SUPFAM" id="SSF81811">
    <property type="entry name" value="Helical domain of Sec23/24"/>
    <property type="match status" value="1"/>
</dbReference>
<comment type="caution">
    <text evidence="8">The sequence shown here is derived from an EMBL/GenBank/DDBJ whole genome shotgun (WGS) entry which is preliminary data.</text>
</comment>
<dbReference type="GO" id="GO:0030127">
    <property type="term" value="C:COPII vesicle coat"/>
    <property type="evidence" value="ECO:0007669"/>
    <property type="project" value="InterPro"/>
</dbReference>
<keyword evidence="3" id="KW-0931">ER-Golgi transport</keyword>
<dbReference type="SUPFAM" id="SSF82754">
    <property type="entry name" value="C-terminal, gelsolin-like domain of Sec23/24"/>
    <property type="match status" value="1"/>
</dbReference>
<dbReference type="InterPro" id="IPR036180">
    <property type="entry name" value="Gelsolin-like_dom_sf"/>
</dbReference>
<feature type="domain" description="Sec23/Sec24 helical" evidence="6">
    <location>
        <begin position="111"/>
        <end position="212"/>
    </location>
</feature>
<dbReference type="Proteomes" id="UP001221757">
    <property type="component" value="Unassembled WGS sequence"/>
</dbReference>
<feature type="domain" description="Sec23/Sec24 beta-sandwich" evidence="7">
    <location>
        <begin position="17"/>
        <end position="100"/>
    </location>
</feature>
<evidence type="ECO:0000313" key="9">
    <source>
        <dbReference type="Proteomes" id="UP001221757"/>
    </source>
</evidence>
<dbReference type="Gene3D" id="1.20.120.730">
    <property type="entry name" value="Sec23/Sec24 helical domain"/>
    <property type="match status" value="1"/>
</dbReference>
<dbReference type="InterPro" id="IPR050550">
    <property type="entry name" value="SEC23_SEC24_subfamily"/>
</dbReference>
<evidence type="ECO:0000256" key="4">
    <source>
        <dbReference type="ARBA" id="ARBA00023136"/>
    </source>
</evidence>
<evidence type="ECO:0000259" key="6">
    <source>
        <dbReference type="Pfam" id="PF04815"/>
    </source>
</evidence>
<keyword evidence="4" id="KW-0472">Membrane</keyword>
<evidence type="ECO:0000256" key="2">
    <source>
        <dbReference type="ARBA" id="ARBA00022824"/>
    </source>
</evidence>
<dbReference type="PANTHER" id="PTHR13803">
    <property type="entry name" value="SEC24-RELATED PROTEIN"/>
    <property type="match status" value="1"/>
</dbReference>
<organism evidence="8 9">
    <name type="scientific">Mycena rosella</name>
    <name type="common">Pink bonnet</name>
    <name type="synonym">Agaricus rosellus</name>
    <dbReference type="NCBI Taxonomy" id="1033263"/>
    <lineage>
        <taxon>Eukaryota</taxon>
        <taxon>Fungi</taxon>
        <taxon>Dikarya</taxon>
        <taxon>Basidiomycota</taxon>
        <taxon>Agaricomycotina</taxon>
        <taxon>Agaricomycetes</taxon>
        <taxon>Agaricomycetidae</taxon>
        <taxon>Agaricales</taxon>
        <taxon>Marasmiineae</taxon>
        <taxon>Mycenaceae</taxon>
        <taxon>Mycena</taxon>
    </lineage>
</organism>
<dbReference type="Pfam" id="PF08033">
    <property type="entry name" value="Sec23_BS"/>
    <property type="match status" value="1"/>
</dbReference>
<dbReference type="GO" id="GO:0000149">
    <property type="term" value="F:SNARE binding"/>
    <property type="evidence" value="ECO:0007669"/>
    <property type="project" value="TreeGrafter"/>
</dbReference>
<evidence type="ECO:0000256" key="1">
    <source>
        <dbReference type="ARBA" id="ARBA00004586"/>
    </source>
</evidence>
<dbReference type="InterPro" id="IPR036175">
    <property type="entry name" value="Sec23/24_helical_dom_sf"/>
</dbReference>
<dbReference type="Pfam" id="PF04815">
    <property type="entry name" value="Sec23_helical"/>
    <property type="match status" value="1"/>
</dbReference>
<evidence type="ECO:0000259" key="7">
    <source>
        <dbReference type="Pfam" id="PF08033"/>
    </source>
</evidence>
<sequence>VKFAVELGRVLAMHIMLEAEMRVRCSRGISVKSIHGNFFLQGTDRVVMPAVPLDQSYAFEFQIDSEPLAGPLAVFQTALLHTTSAGERRIRVLTLALPTTSAISDVFVSADVRALVTLIAKQTVQRPSVLALEDKLAALQRRVADLCAAYTTATKSPASDLALLLPAPLKMLPILLLGLFKKISTRLDTERALDVRAYARVLLNSALASQLIRYTYPDVYCLHNMPEDVGFIGAEGTLRMPAALPLTSAWWEPHGLYLIDDGQAVYLWVGRDAVPALVSDVFGVQDYAALRSGKIALPDVDTAISQRIRAIIGKIRERTGTPHYPSVYVVKDDSTSGDPGLRSAVVQMLIHDRGDELRVSYRQFLVKIHGKVGGLGFYGRLDSG</sequence>
<proteinExistence type="predicted"/>
<keyword evidence="3" id="KW-0813">Transport</keyword>
<accession>A0AAD7B286</accession>
<evidence type="ECO:0000259" key="5">
    <source>
        <dbReference type="Pfam" id="PF00626"/>
    </source>
</evidence>
<evidence type="ECO:0008006" key="10">
    <source>
        <dbReference type="Google" id="ProtNLM"/>
    </source>
</evidence>